<evidence type="ECO:0000259" key="2">
    <source>
        <dbReference type="PROSITE" id="PS50943"/>
    </source>
</evidence>
<dbReference type="Proteomes" id="UP001281024">
    <property type="component" value="Unassembled WGS sequence"/>
</dbReference>
<dbReference type="CDD" id="cd00093">
    <property type="entry name" value="HTH_XRE"/>
    <property type="match status" value="1"/>
</dbReference>
<dbReference type="SUPFAM" id="SSF47413">
    <property type="entry name" value="lambda repressor-like DNA-binding domains"/>
    <property type="match status" value="1"/>
</dbReference>
<evidence type="ECO:0000313" key="4">
    <source>
        <dbReference type="EMBL" id="OIM20710.1"/>
    </source>
</evidence>
<evidence type="ECO:0000313" key="7">
    <source>
        <dbReference type="Proteomes" id="UP000294726"/>
    </source>
</evidence>
<evidence type="ECO:0000256" key="1">
    <source>
        <dbReference type="ARBA" id="ARBA00023125"/>
    </source>
</evidence>
<evidence type="ECO:0000313" key="6">
    <source>
        <dbReference type="Proteomes" id="UP000181728"/>
    </source>
</evidence>
<dbReference type="PROSITE" id="PS50943">
    <property type="entry name" value="HTH_CROC1"/>
    <property type="match status" value="1"/>
</dbReference>
<sequence length="142" mass="16399">MFPERLRALRRGKGITLKQLAKALNKNISRGEAKNTESQIGNWERGERNPNYLEVKKLADYFDVSMDYLVGRYNNDQVDLAKAMITSSKLTYNDTPLDNNDKYEILQLISGYLHARGRRSTGDLINIDHQESLDLFNNQNDF</sequence>
<dbReference type="EMBL" id="WERV01000001">
    <property type="protein sequence ID" value="MDV7714382.1"/>
    <property type="molecule type" value="Genomic_DNA"/>
</dbReference>
<dbReference type="EMBL" id="LR031358">
    <property type="protein sequence ID" value="VDB98874.1"/>
    <property type="molecule type" value="Genomic_DNA"/>
</dbReference>
<dbReference type="AlphaFoldDB" id="A0A3S7H2U7"/>
<keyword evidence="1" id="KW-0238">DNA-binding</keyword>
<dbReference type="EMBL" id="MLOK01000051">
    <property type="protein sequence ID" value="OIM20710.1"/>
    <property type="molecule type" value="Genomic_DNA"/>
</dbReference>
<dbReference type="Gene3D" id="1.10.260.40">
    <property type="entry name" value="lambda repressor-like DNA-binding domains"/>
    <property type="match status" value="1"/>
</dbReference>
<dbReference type="PANTHER" id="PTHR46558:SF14">
    <property type="entry name" value="HTH-TYPE TRANSCRIPTIONAL REGULATOR ANSR"/>
    <property type="match status" value="1"/>
</dbReference>
<gene>
    <name evidence="4" type="ORF">ATX59_07590</name>
    <name evidence="3" type="ORF">GA838_01110</name>
    <name evidence="5" type="ORF">OENI_1561</name>
</gene>
<evidence type="ECO:0000313" key="3">
    <source>
        <dbReference type="EMBL" id="MDV7714382.1"/>
    </source>
</evidence>
<reference evidence="3" key="3">
    <citation type="submission" date="2019-10" db="EMBL/GenBank/DDBJ databases">
        <title>Malate fermentation in French cider.</title>
        <authorList>
            <person name="Cousin F.J."/>
            <person name="Medina Fernandez S."/>
            <person name="Misery B."/>
            <person name="Laplace J.-M."/>
            <person name="Cretenet M."/>
        </authorList>
    </citation>
    <scope>NUCLEOTIDE SEQUENCE</scope>
    <source>
        <strain evidence="3">UCMA15129</strain>
    </source>
</reference>
<dbReference type="Proteomes" id="UP000181728">
    <property type="component" value="Unassembled WGS sequence"/>
</dbReference>
<dbReference type="InterPro" id="IPR001387">
    <property type="entry name" value="Cro/C1-type_HTH"/>
</dbReference>
<proteinExistence type="predicted"/>
<dbReference type="InterPro" id="IPR010982">
    <property type="entry name" value="Lambda_DNA-bd_dom_sf"/>
</dbReference>
<reference evidence="4 6" key="1">
    <citation type="journal article" date="2016" name="BMC Genomics">
        <title>Consensus pan-genome assembly of the specialised wine bacterium Oenococcus oeni.</title>
        <authorList>
            <person name="Sternes P.R."/>
            <person name="Borneman A.R."/>
        </authorList>
    </citation>
    <scope>NUCLEOTIDE SEQUENCE [LARGE SCALE GENOMIC DNA]</scope>
    <source>
        <strain evidence="4 6">AWRIB661</strain>
    </source>
</reference>
<dbReference type="GO" id="GO:0003677">
    <property type="term" value="F:DNA binding"/>
    <property type="evidence" value="ECO:0007669"/>
    <property type="project" value="UniProtKB-KW"/>
</dbReference>
<evidence type="ECO:0000313" key="8">
    <source>
        <dbReference type="Proteomes" id="UP001281024"/>
    </source>
</evidence>
<organism evidence="3 8">
    <name type="scientific">Oenococcus oeni</name>
    <name type="common">Leuconostoc oenos</name>
    <dbReference type="NCBI Taxonomy" id="1247"/>
    <lineage>
        <taxon>Bacteria</taxon>
        <taxon>Bacillati</taxon>
        <taxon>Bacillota</taxon>
        <taxon>Bacilli</taxon>
        <taxon>Lactobacillales</taxon>
        <taxon>Lactobacillaceae</taxon>
        <taxon>Oenococcus</taxon>
    </lineage>
</organism>
<accession>A0A3S7H2U7</accession>
<feature type="domain" description="HTH cro/C1-type" evidence="2">
    <location>
        <begin position="6"/>
        <end position="69"/>
    </location>
</feature>
<dbReference type="Pfam" id="PF01381">
    <property type="entry name" value="HTH_3"/>
    <property type="match status" value="1"/>
</dbReference>
<evidence type="ECO:0000313" key="5">
    <source>
        <dbReference type="EMBL" id="VDB98874.1"/>
    </source>
</evidence>
<protein>
    <submittedName>
        <fullName evidence="3">Helix-turn-helix domain-containing protein</fullName>
    </submittedName>
    <submittedName>
        <fullName evidence="4">Transcriptional regulator</fullName>
    </submittedName>
</protein>
<dbReference type="Proteomes" id="UP000294726">
    <property type="component" value="Chromosome"/>
</dbReference>
<dbReference type="SMART" id="SM00530">
    <property type="entry name" value="HTH_XRE"/>
    <property type="match status" value="1"/>
</dbReference>
<name>A0A3S7H2U7_OENOE</name>
<dbReference type="PANTHER" id="PTHR46558">
    <property type="entry name" value="TRACRIPTIONAL REGULATORY PROTEIN-RELATED-RELATED"/>
    <property type="match status" value="1"/>
</dbReference>
<dbReference type="RefSeq" id="WP_032817849.1">
    <property type="nucleotide sequence ID" value="NZ_CP014324.1"/>
</dbReference>
<reference evidence="5 7" key="2">
    <citation type="submission" date="2018-08" db="EMBL/GenBank/DDBJ databases">
        <authorList>
            <person name="Lorentzen P. G. S. M."/>
        </authorList>
    </citation>
    <scope>NUCLEOTIDE SEQUENCE [LARGE SCALE GENOMIC DNA]</scope>
    <source>
        <strain evidence="5 7">CRBO_1381</strain>
    </source>
</reference>